<dbReference type="AlphaFoldDB" id="A0A3B0S8B0"/>
<reference evidence="2" key="1">
    <citation type="submission" date="2018-06" db="EMBL/GenBank/DDBJ databases">
        <authorList>
            <person name="Zhirakovskaya E."/>
        </authorList>
    </citation>
    <scope>NUCLEOTIDE SEQUENCE</scope>
</reference>
<keyword evidence="1" id="KW-1133">Transmembrane helix</keyword>
<keyword evidence="1" id="KW-0472">Membrane</keyword>
<feature type="transmembrane region" description="Helical" evidence="1">
    <location>
        <begin position="38"/>
        <end position="55"/>
    </location>
</feature>
<feature type="transmembrane region" description="Helical" evidence="1">
    <location>
        <begin position="101"/>
        <end position="124"/>
    </location>
</feature>
<keyword evidence="1" id="KW-0812">Transmembrane</keyword>
<sequence length="218" mass="25051">MAGIYSLAKPPPAEYITGMTGWPVHFKKFHKVETHREVVIKFLLLLLVLILYFAYLSYEYGLLTGGIVAILTWSFFVLCTPVADAGFLLDFPIRLLFGVRMLYSELFVWATAISINIYALIYGAGSYDKTILTTLLKKIILTPYPYWSIILLSGLGTFLSIYFGDEMLDVLRHRDRVKYHRHAFKYKLIGIASLFALIFLAYYFLLNGLQIEDKIFKS</sequence>
<evidence type="ECO:0000256" key="1">
    <source>
        <dbReference type="SAM" id="Phobius"/>
    </source>
</evidence>
<gene>
    <name evidence="2" type="ORF">MNBD_ALPHA01-703</name>
</gene>
<dbReference type="EMBL" id="UOEJ01000143">
    <property type="protein sequence ID" value="VAW01248.1"/>
    <property type="molecule type" value="Genomic_DNA"/>
</dbReference>
<name>A0A3B0S8B0_9ZZZZ</name>
<feature type="transmembrane region" description="Helical" evidence="1">
    <location>
        <begin position="144"/>
        <end position="163"/>
    </location>
</feature>
<proteinExistence type="predicted"/>
<organism evidence="2">
    <name type="scientific">hydrothermal vent metagenome</name>
    <dbReference type="NCBI Taxonomy" id="652676"/>
    <lineage>
        <taxon>unclassified sequences</taxon>
        <taxon>metagenomes</taxon>
        <taxon>ecological metagenomes</taxon>
    </lineage>
</organism>
<feature type="transmembrane region" description="Helical" evidence="1">
    <location>
        <begin position="184"/>
        <end position="205"/>
    </location>
</feature>
<evidence type="ECO:0000313" key="2">
    <source>
        <dbReference type="EMBL" id="VAW01248.1"/>
    </source>
</evidence>
<feature type="transmembrane region" description="Helical" evidence="1">
    <location>
        <begin position="67"/>
        <end position="89"/>
    </location>
</feature>
<accession>A0A3B0S8B0</accession>
<protein>
    <submittedName>
        <fullName evidence="2">Uncharacterized protein</fullName>
    </submittedName>
</protein>